<proteinExistence type="predicted"/>
<reference evidence="1" key="1">
    <citation type="journal article" date="2014" name="Front. Microbiol.">
        <title>High frequency of phylogenetically diverse reductive dehalogenase-homologous genes in deep subseafloor sedimentary metagenomes.</title>
        <authorList>
            <person name="Kawai M."/>
            <person name="Futagami T."/>
            <person name="Toyoda A."/>
            <person name="Takaki Y."/>
            <person name="Nishi S."/>
            <person name="Hori S."/>
            <person name="Arai W."/>
            <person name="Tsubouchi T."/>
            <person name="Morono Y."/>
            <person name="Uchiyama I."/>
            <person name="Ito T."/>
            <person name="Fujiyama A."/>
            <person name="Inagaki F."/>
            <person name="Takami H."/>
        </authorList>
    </citation>
    <scope>NUCLEOTIDE SEQUENCE</scope>
    <source>
        <strain evidence="1">Expedition CK06-06</strain>
    </source>
</reference>
<dbReference type="AlphaFoldDB" id="X1MHD8"/>
<evidence type="ECO:0000313" key="1">
    <source>
        <dbReference type="EMBL" id="GAI05789.1"/>
    </source>
</evidence>
<dbReference type="EMBL" id="BARV01003351">
    <property type="protein sequence ID" value="GAI05789.1"/>
    <property type="molecule type" value="Genomic_DNA"/>
</dbReference>
<comment type="caution">
    <text evidence="1">The sequence shown here is derived from an EMBL/GenBank/DDBJ whole genome shotgun (WGS) entry which is preliminary data.</text>
</comment>
<protein>
    <submittedName>
        <fullName evidence="1">Uncharacterized protein</fullName>
    </submittedName>
</protein>
<sequence length="176" mass="19992">MNINQLKNILTQMTKREDFRPLLEADVSAFLYHLLLHEGIPLSKLHSDTRVIGSKEKQRFDLAIGEISMDERSKKPAIQPELVMEVKVFPYGFTDQQNRTHFEEVLNRDLPKLGILAPGVLRIELLWDSEGYLSGNYGGRPRSNVLCEKRDKDAKGVHIAILLPQGENIAGDVILF</sequence>
<gene>
    <name evidence="1" type="ORF">S06H3_08061</name>
</gene>
<accession>X1MHD8</accession>
<organism evidence="1">
    <name type="scientific">marine sediment metagenome</name>
    <dbReference type="NCBI Taxonomy" id="412755"/>
    <lineage>
        <taxon>unclassified sequences</taxon>
        <taxon>metagenomes</taxon>
        <taxon>ecological metagenomes</taxon>
    </lineage>
</organism>
<name>X1MHD8_9ZZZZ</name>